<dbReference type="InterPro" id="IPR036390">
    <property type="entry name" value="WH_DNA-bd_sf"/>
</dbReference>
<dbReference type="InterPro" id="IPR000847">
    <property type="entry name" value="LysR_HTH_N"/>
</dbReference>
<evidence type="ECO:0000256" key="3">
    <source>
        <dbReference type="ARBA" id="ARBA00023125"/>
    </source>
</evidence>
<dbReference type="GO" id="GO:0003700">
    <property type="term" value="F:DNA-binding transcription factor activity"/>
    <property type="evidence" value="ECO:0007669"/>
    <property type="project" value="InterPro"/>
</dbReference>
<dbReference type="FunFam" id="1.10.10.10:FF:000001">
    <property type="entry name" value="LysR family transcriptional regulator"/>
    <property type="match status" value="1"/>
</dbReference>
<evidence type="ECO:0000313" key="7">
    <source>
        <dbReference type="Proteomes" id="UP000031866"/>
    </source>
</evidence>
<comment type="similarity">
    <text evidence="1">Belongs to the LysR transcriptional regulatory family.</text>
</comment>
<dbReference type="OrthoDB" id="1652954at2"/>
<dbReference type="CDD" id="cd08434">
    <property type="entry name" value="PBP2_GltC_like"/>
    <property type="match status" value="1"/>
</dbReference>
<dbReference type="PANTHER" id="PTHR30419">
    <property type="entry name" value="HTH-TYPE TRANSCRIPTIONAL REGULATOR YBHD"/>
    <property type="match status" value="1"/>
</dbReference>
<dbReference type="SUPFAM" id="SSF53850">
    <property type="entry name" value="Periplasmic binding protein-like II"/>
    <property type="match status" value="1"/>
</dbReference>
<dbReference type="GO" id="GO:0003677">
    <property type="term" value="F:DNA binding"/>
    <property type="evidence" value="ECO:0007669"/>
    <property type="project" value="UniProtKB-KW"/>
</dbReference>
<dbReference type="KEGG" id="cbei:LF65_05104"/>
<sequence>MNLNHLQYFRVLARLEHYTQAAKELSITQPSLSHAISSLENDLNTYLFEKEGRNIKLTKYGRFFLEYVENALNELEIGEKKLKTLTNSSFGVIDLGFIYTLGAYVMPNIIKEFLDIEKYKNISFSLFQGTTHNVIAGLKSEKFDLGFCSFVENEPDIDFVPILEEQLVLIVSKDHELAYLDSIDLSEVDKYPFVFFNKESGIRPLIDSLFNKVNITPKIICEVEEDSAVLGLVAVNYGIAIIPNIFLIRNFDVKVIHINNPIVKRRIYLASIKNKYISPSANQFRNYIIKNLCENL</sequence>
<dbReference type="STRING" id="1520.LF65_05104"/>
<evidence type="ECO:0000259" key="5">
    <source>
        <dbReference type="PROSITE" id="PS50931"/>
    </source>
</evidence>
<organism evidence="6 7">
    <name type="scientific">Clostridium beijerinckii</name>
    <name type="common">Clostridium MP</name>
    <dbReference type="NCBI Taxonomy" id="1520"/>
    <lineage>
        <taxon>Bacteria</taxon>
        <taxon>Bacillati</taxon>
        <taxon>Bacillota</taxon>
        <taxon>Clostridia</taxon>
        <taxon>Eubacteriales</taxon>
        <taxon>Clostridiaceae</taxon>
        <taxon>Clostridium</taxon>
    </lineage>
</organism>
<evidence type="ECO:0000256" key="1">
    <source>
        <dbReference type="ARBA" id="ARBA00009437"/>
    </source>
</evidence>
<dbReference type="InterPro" id="IPR050950">
    <property type="entry name" value="HTH-type_LysR_regulators"/>
</dbReference>
<dbReference type="Pfam" id="PF03466">
    <property type="entry name" value="LysR_substrate"/>
    <property type="match status" value="1"/>
</dbReference>
<evidence type="ECO:0000313" key="6">
    <source>
        <dbReference type="EMBL" id="AJH01630.1"/>
    </source>
</evidence>
<keyword evidence="2" id="KW-0805">Transcription regulation</keyword>
<dbReference type="Gene3D" id="1.10.10.10">
    <property type="entry name" value="Winged helix-like DNA-binding domain superfamily/Winged helix DNA-binding domain"/>
    <property type="match status" value="1"/>
</dbReference>
<proteinExistence type="inferred from homology"/>
<dbReference type="SUPFAM" id="SSF46785">
    <property type="entry name" value="Winged helix' DNA-binding domain"/>
    <property type="match status" value="1"/>
</dbReference>
<accession>A0A0B5QGY8</accession>
<dbReference type="PRINTS" id="PR00039">
    <property type="entry name" value="HTHLYSR"/>
</dbReference>
<keyword evidence="4" id="KW-0804">Transcription</keyword>
<dbReference type="Gene3D" id="3.40.190.290">
    <property type="match status" value="1"/>
</dbReference>
<evidence type="ECO:0000256" key="2">
    <source>
        <dbReference type="ARBA" id="ARBA00023015"/>
    </source>
</evidence>
<dbReference type="RefSeq" id="WP_041900093.1">
    <property type="nucleotide sequence ID" value="NZ_CP010086.2"/>
</dbReference>
<evidence type="ECO:0000256" key="4">
    <source>
        <dbReference type="ARBA" id="ARBA00023163"/>
    </source>
</evidence>
<dbReference type="GO" id="GO:0005829">
    <property type="term" value="C:cytosol"/>
    <property type="evidence" value="ECO:0007669"/>
    <property type="project" value="TreeGrafter"/>
</dbReference>
<name>A0A0B5QGY8_CLOBE</name>
<dbReference type="PANTHER" id="PTHR30419:SF28">
    <property type="entry name" value="HTH-TYPE TRANSCRIPTIONAL REGULATOR BSDA"/>
    <property type="match status" value="1"/>
</dbReference>
<reference evidence="7" key="1">
    <citation type="submission" date="2014-12" db="EMBL/GenBank/DDBJ databases">
        <title>Genome sequence of Clostridium beijerinckii strain 59B.</title>
        <authorList>
            <person name="Little G.T."/>
            <person name="Minton N.P."/>
        </authorList>
    </citation>
    <scope>NUCLEOTIDE SEQUENCE [LARGE SCALE GENOMIC DNA]</scope>
    <source>
        <strain evidence="7">59B</strain>
    </source>
</reference>
<dbReference type="InterPro" id="IPR005119">
    <property type="entry name" value="LysR_subst-bd"/>
</dbReference>
<dbReference type="InterPro" id="IPR036388">
    <property type="entry name" value="WH-like_DNA-bd_sf"/>
</dbReference>
<dbReference type="AlphaFoldDB" id="A0A0B5QGY8"/>
<dbReference type="PROSITE" id="PS50931">
    <property type="entry name" value="HTH_LYSR"/>
    <property type="match status" value="1"/>
</dbReference>
<dbReference type="EMBL" id="CP010086">
    <property type="protein sequence ID" value="AJH01630.1"/>
    <property type="molecule type" value="Genomic_DNA"/>
</dbReference>
<dbReference type="Proteomes" id="UP000031866">
    <property type="component" value="Chromosome"/>
</dbReference>
<dbReference type="Pfam" id="PF00126">
    <property type="entry name" value="HTH_1"/>
    <property type="match status" value="1"/>
</dbReference>
<keyword evidence="3" id="KW-0238">DNA-binding</keyword>
<protein>
    <submittedName>
        <fullName evidence="6">LysR family transcriptional regulator</fullName>
    </submittedName>
</protein>
<feature type="domain" description="HTH lysR-type" evidence="5">
    <location>
        <begin position="1"/>
        <end position="58"/>
    </location>
</feature>
<gene>
    <name evidence="6" type="ORF">LF65_05104</name>
</gene>